<evidence type="ECO:0000256" key="1">
    <source>
        <dbReference type="SAM" id="Coils"/>
    </source>
</evidence>
<accession>A0ABU0ASR0</accession>
<gene>
    <name evidence="2" type="ORF">J2S72_000266</name>
</gene>
<evidence type="ECO:0000313" key="2">
    <source>
        <dbReference type="EMBL" id="MDQ0274270.1"/>
    </source>
</evidence>
<name>A0ABU0ASR0_9FIRM</name>
<organism evidence="2 3">
    <name type="scientific">Peptoniphilus koenoeneniae</name>
    <dbReference type="NCBI Taxonomy" id="507751"/>
    <lineage>
        <taxon>Bacteria</taxon>
        <taxon>Bacillati</taxon>
        <taxon>Bacillota</taxon>
        <taxon>Tissierellia</taxon>
        <taxon>Tissierellales</taxon>
        <taxon>Peptoniphilaceae</taxon>
        <taxon>Peptoniphilus</taxon>
    </lineage>
</organism>
<evidence type="ECO:0000313" key="3">
    <source>
        <dbReference type="Proteomes" id="UP001236559"/>
    </source>
</evidence>
<dbReference type="InterPro" id="IPR036390">
    <property type="entry name" value="WH_DNA-bd_sf"/>
</dbReference>
<keyword evidence="2" id="KW-0238">DNA-binding</keyword>
<dbReference type="GO" id="GO:0003677">
    <property type="term" value="F:DNA binding"/>
    <property type="evidence" value="ECO:0007669"/>
    <property type="project" value="UniProtKB-KW"/>
</dbReference>
<dbReference type="EMBL" id="JAUSTN010000001">
    <property type="protein sequence ID" value="MDQ0274270.1"/>
    <property type="molecule type" value="Genomic_DNA"/>
</dbReference>
<dbReference type="SUPFAM" id="SSF46785">
    <property type="entry name" value="Winged helix' DNA-binding domain"/>
    <property type="match status" value="1"/>
</dbReference>
<sequence>MKKTDLTKMQVQYLLFLNNNSGKNTITEFSKNFYCSKANAKKIMDRMVILGIFYKELNRYYLTAIGEKYAEAYNKKISNSQIIVENAFKIKDEKNREIAEELIYIENLNDVIEDLSEKIKEIEKLKTKIAGEDILNIYSKFPCETHLTIYKISENNKESFVENSMAMMGFEKNFEIIEDEEAYICIKSKIIEKIHGGYNKKAIAIILCYEDEKGIHKIDGENGIFKIPLKVVKYWNKLGKSSMQTSVNLTIKSQIGFISHVEKANFIFFVNLS</sequence>
<keyword evidence="1" id="KW-0175">Coiled coil</keyword>
<dbReference type="Gene3D" id="1.10.10.10">
    <property type="entry name" value="Winged helix-like DNA-binding domain superfamily/Winged helix DNA-binding domain"/>
    <property type="match status" value="1"/>
</dbReference>
<dbReference type="InterPro" id="IPR036388">
    <property type="entry name" value="WH-like_DNA-bd_sf"/>
</dbReference>
<keyword evidence="3" id="KW-1185">Reference proteome</keyword>
<dbReference type="RefSeq" id="WP_307494861.1">
    <property type="nucleotide sequence ID" value="NZ_JAUSTN010000001.1"/>
</dbReference>
<proteinExistence type="predicted"/>
<reference evidence="2 3" key="1">
    <citation type="submission" date="2023-07" db="EMBL/GenBank/DDBJ databases">
        <title>Genomic Encyclopedia of Type Strains, Phase IV (KMG-IV): sequencing the most valuable type-strain genomes for metagenomic binning, comparative biology and taxonomic classification.</title>
        <authorList>
            <person name="Goeker M."/>
        </authorList>
    </citation>
    <scope>NUCLEOTIDE SEQUENCE [LARGE SCALE GENOMIC DNA]</scope>
    <source>
        <strain evidence="2 3">DSM 22616</strain>
    </source>
</reference>
<protein>
    <submittedName>
        <fullName evidence="2">DNA-binding MarR family transcriptional regulator</fullName>
    </submittedName>
</protein>
<dbReference type="Proteomes" id="UP001236559">
    <property type="component" value="Unassembled WGS sequence"/>
</dbReference>
<feature type="coiled-coil region" evidence="1">
    <location>
        <begin position="105"/>
        <end position="132"/>
    </location>
</feature>
<comment type="caution">
    <text evidence="2">The sequence shown here is derived from an EMBL/GenBank/DDBJ whole genome shotgun (WGS) entry which is preliminary data.</text>
</comment>